<comment type="caution">
    <text evidence="2">The sequence shown here is derived from an EMBL/GenBank/DDBJ whole genome shotgun (WGS) entry which is preliminary data.</text>
</comment>
<dbReference type="AlphaFoldDB" id="A0A0F9YF16"/>
<proteinExistence type="predicted"/>
<feature type="transmembrane region" description="Helical" evidence="1">
    <location>
        <begin position="77"/>
        <end position="97"/>
    </location>
</feature>
<evidence type="ECO:0008006" key="4">
    <source>
        <dbReference type="Google" id="ProtNLM"/>
    </source>
</evidence>
<dbReference type="EMBL" id="LBOG01000006">
    <property type="protein sequence ID" value="KKP29983.1"/>
    <property type="molecule type" value="Genomic_DNA"/>
</dbReference>
<reference evidence="2 3" key="1">
    <citation type="journal article" date="2015" name="Nature">
        <title>rRNA introns, odd ribosomes, and small enigmatic genomes across a large radiation of phyla.</title>
        <authorList>
            <person name="Brown C.T."/>
            <person name="Hug L.A."/>
            <person name="Thomas B.C."/>
            <person name="Sharon I."/>
            <person name="Castelle C.J."/>
            <person name="Singh A."/>
            <person name="Wilkins M.J."/>
            <person name="Williams K.H."/>
            <person name="Banfield J.F."/>
        </authorList>
    </citation>
    <scope>NUCLEOTIDE SEQUENCE [LARGE SCALE GENOMIC DNA]</scope>
</reference>
<name>A0A0F9YF16_9BACT</name>
<keyword evidence="1" id="KW-1133">Transmembrane helix</keyword>
<evidence type="ECO:0000256" key="1">
    <source>
        <dbReference type="SAM" id="Phobius"/>
    </source>
</evidence>
<protein>
    <recommendedName>
        <fullName evidence="4">Helix-turn-helix domain-containing protein</fullName>
    </recommendedName>
</protein>
<organism evidence="2 3">
    <name type="scientific">Candidatus Nomurabacteria bacterium GW2011_GWF1_31_48</name>
    <dbReference type="NCBI Taxonomy" id="1618767"/>
    <lineage>
        <taxon>Bacteria</taxon>
        <taxon>Candidatus Nomuraibacteriota</taxon>
    </lineage>
</organism>
<keyword evidence="1" id="KW-0812">Transmembrane</keyword>
<dbReference type="Proteomes" id="UP000034934">
    <property type="component" value="Unassembled WGS sequence"/>
</dbReference>
<gene>
    <name evidence="2" type="ORF">UR19_C0006G0046</name>
</gene>
<evidence type="ECO:0000313" key="3">
    <source>
        <dbReference type="Proteomes" id="UP000034934"/>
    </source>
</evidence>
<keyword evidence="1" id="KW-0472">Membrane</keyword>
<accession>A0A0F9YF16</accession>
<sequence>MENLKKIISLNQASKITGYHSDYLSSLIRKKEIKGRKIGGNWFTTEEEINNYIFKQKIRHNKLAVGDFLSQKKTKKIFVITGILLVCSLFFGIYLYGKNKKIISEEVKKTLSSDIEIIE</sequence>
<evidence type="ECO:0000313" key="2">
    <source>
        <dbReference type="EMBL" id="KKP29983.1"/>
    </source>
</evidence>